<dbReference type="Gene3D" id="2.70.70.10">
    <property type="entry name" value="Glucose Permease (Domain IIA)"/>
    <property type="match status" value="1"/>
</dbReference>
<dbReference type="InterPro" id="IPR018392">
    <property type="entry name" value="LysM"/>
</dbReference>
<feature type="domain" description="LysM" evidence="3">
    <location>
        <begin position="66"/>
        <end position="110"/>
    </location>
</feature>
<protein>
    <recommendedName>
        <fullName evidence="3">LysM domain-containing protein</fullName>
    </recommendedName>
</protein>
<dbReference type="GO" id="GO:0009279">
    <property type="term" value="C:cell outer membrane"/>
    <property type="evidence" value="ECO:0007669"/>
    <property type="project" value="TreeGrafter"/>
</dbReference>
<keyword evidence="5" id="KW-1185">Reference proteome</keyword>
<dbReference type="PROSITE" id="PS51782">
    <property type="entry name" value="LYSM"/>
    <property type="match status" value="1"/>
</dbReference>
<reference evidence="4 5" key="1">
    <citation type="submission" date="2015-03" db="EMBL/GenBank/DDBJ databases">
        <title>Draft Genome Sequence of Burkholderia andropogonis type strain ICMP2807, isolated from Sorghum bicolor.</title>
        <authorList>
            <person name="Lopes-Santos L."/>
            <person name="Castro D.B."/>
            <person name="Ottoboni L.M."/>
            <person name="Park D."/>
            <person name="Weirc B.S."/>
            <person name="Destefano S.A."/>
        </authorList>
    </citation>
    <scope>NUCLEOTIDE SEQUENCE [LARGE SCALE GENOMIC DNA]</scope>
    <source>
        <strain evidence="4 5">ICMP2807</strain>
    </source>
</reference>
<dbReference type="OrthoDB" id="9795421at2"/>
<dbReference type="Gene3D" id="3.10.350.10">
    <property type="entry name" value="LysM domain"/>
    <property type="match status" value="1"/>
</dbReference>
<feature type="region of interest" description="Disordered" evidence="2">
    <location>
        <begin position="167"/>
        <end position="209"/>
    </location>
</feature>
<feature type="region of interest" description="Disordered" evidence="2">
    <location>
        <begin position="42"/>
        <end position="65"/>
    </location>
</feature>
<dbReference type="SUPFAM" id="SSF51261">
    <property type="entry name" value="Duplicated hybrid motif"/>
    <property type="match status" value="1"/>
</dbReference>
<dbReference type="AlphaFoldDB" id="A0A0F5JUF1"/>
<dbReference type="STRING" id="28092.WM40_22975"/>
<dbReference type="Proteomes" id="UP000033618">
    <property type="component" value="Unassembled WGS sequence"/>
</dbReference>
<dbReference type="RefSeq" id="WP_024902962.1">
    <property type="nucleotide sequence ID" value="NZ_CADFGU010000002.1"/>
</dbReference>
<dbReference type="PANTHER" id="PTHR21666:SF263">
    <property type="entry name" value="MUREIN HYDROLASE ACTIVATOR NLPD"/>
    <property type="match status" value="1"/>
</dbReference>
<dbReference type="InterPro" id="IPR036779">
    <property type="entry name" value="LysM_dom_sf"/>
</dbReference>
<feature type="compositionally biased region" description="Low complexity" evidence="2">
    <location>
        <begin position="196"/>
        <end position="205"/>
    </location>
</feature>
<dbReference type="SMART" id="SM00257">
    <property type="entry name" value="LysM"/>
    <property type="match status" value="1"/>
</dbReference>
<comment type="caution">
    <text evidence="4">The sequence shown here is derived from an EMBL/GenBank/DDBJ whole genome shotgun (WGS) entry which is preliminary data.</text>
</comment>
<evidence type="ECO:0000256" key="1">
    <source>
        <dbReference type="ARBA" id="ARBA00038420"/>
    </source>
</evidence>
<name>A0A0F5JUF1_9BURK</name>
<dbReference type="InterPro" id="IPR011055">
    <property type="entry name" value="Dup_hybrid_motif"/>
</dbReference>
<sequence length="335" mass="34032">MSMLMNGSGRSLWTHIQRGACVVAVSALAACASRMDSAPVVDRTGTAPGLQGAAVSNVPPGPPPPGYYQVQPGDTLYRVALKNGQNYRDIAAWNNLTNPNQIEVGQVLRVAPPGSTPDASGVTSTPLGGGAVQATPLGGATSAYASPYANGGAPPANAGGYPSPYANGANPSGNSPNAVTPGATSGVTALPPAPAPSTSADTTPPVGNGPVQFIWPVQGGAGAGQIVQRFDGVKSKGIDIAGAAGTPILAAAGGRVLYAGSELRGYGNLIIIKHDDHYLTAYGHNRVLLVKNNDVVTRGQKIAEMGDTQASRVELHFEVRKDSSPVDPMKYLPPQ</sequence>
<dbReference type="SUPFAM" id="SSF54106">
    <property type="entry name" value="LysM domain"/>
    <property type="match status" value="1"/>
</dbReference>
<dbReference type="InterPro" id="IPR050570">
    <property type="entry name" value="Cell_wall_metabolism_enzyme"/>
</dbReference>
<dbReference type="Pfam" id="PF01551">
    <property type="entry name" value="Peptidase_M23"/>
    <property type="match status" value="1"/>
</dbReference>
<evidence type="ECO:0000313" key="5">
    <source>
        <dbReference type="Proteomes" id="UP000033618"/>
    </source>
</evidence>
<dbReference type="CDD" id="cd00118">
    <property type="entry name" value="LysM"/>
    <property type="match status" value="1"/>
</dbReference>
<dbReference type="Pfam" id="PF01476">
    <property type="entry name" value="LysM"/>
    <property type="match status" value="1"/>
</dbReference>
<evidence type="ECO:0000313" key="4">
    <source>
        <dbReference type="EMBL" id="KKB61471.1"/>
    </source>
</evidence>
<organism evidence="4 5">
    <name type="scientific">Robbsia andropogonis</name>
    <dbReference type="NCBI Taxonomy" id="28092"/>
    <lineage>
        <taxon>Bacteria</taxon>
        <taxon>Pseudomonadati</taxon>
        <taxon>Pseudomonadota</taxon>
        <taxon>Betaproteobacteria</taxon>
        <taxon>Burkholderiales</taxon>
        <taxon>Burkholderiaceae</taxon>
        <taxon>Robbsia</taxon>
    </lineage>
</organism>
<dbReference type="GO" id="GO:0004222">
    <property type="term" value="F:metalloendopeptidase activity"/>
    <property type="evidence" value="ECO:0007669"/>
    <property type="project" value="TreeGrafter"/>
</dbReference>
<proteinExistence type="inferred from homology"/>
<comment type="similarity">
    <text evidence="1">Belongs to the E.coli NlpD/Haemophilus LppB family.</text>
</comment>
<dbReference type="InterPro" id="IPR016047">
    <property type="entry name" value="M23ase_b-sheet_dom"/>
</dbReference>
<dbReference type="EMBL" id="LAQU01000041">
    <property type="protein sequence ID" value="KKB61471.1"/>
    <property type="molecule type" value="Genomic_DNA"/>
</dbReference>
<feature type="compositionally biased region" description="Polar residues" evidence="2">
    <location>
        <begin position="169"/>
        <end position="187"/>
    </location>
</feature>
<evidence type="ECO:0000259" key="3">
    <source>
        <dbReference type="PROSITE" id="PS51782"/>
    </source>
</evidence>
<dbReference type="GO" id="GO:0032153">
    <property type="term" value="C:cell division site"/>
    <property type="evidence" value="ECO:0007669"/>
    <property type="project" value="TreeGrafter"/>
</dbReference>
<dbReference type="PANTHER" id="PTHR21666">
    <property type="entry name" value="PEPTIDASE-RELATED"/>
    <property type="match status" value="1"/>
</dbReference>
<evidence type="ECO:0000256" key="2">
    <source>
        <dbReference type="SAM" id="MobiDB-lite"/>
    </source>
</evidence>
<dbReference type="CDD" id="cd12797">
    <property type="entry name" value="M23_peptidase"/>
    <property type="match status" value="1"/>
</dbReference>
<gene>
    <name evidence="4" type="ORF">WM40_22975</name>
</gene>
<dbReference type="PATRIC" id="fig|28092.6.peg.5402"/>
<accession>A0A0F5JUF1</accession>